<dbReference type="GO" id="GO:0097527">
    <property type="term" value="P:necroptotic signaling pathway"/>
    <property type="evidence" value="ECO:0007669"/>
    <property type="project" value="TreeGrafter"/>
</dbReference>
<evidence type="ECO:0000256" key="4">
    <source>
        <dbReference type="SAM" id="MobiDB-lite"/>
    </source>
</evidence>
<dbReference type="PANTHER" id="PTHR44329">
    <property type="entry name" value="SERINE/THREONINE-PROTEIN KINASE TNNI3K-RELATED"/>
    <property type="match status" value="1"/>
</dbReference>
<evidence type="ECO:0000259" key="5">
    <source>
        <dbReference type="PROSITE" id="PS50011"/>
    </source>
</evidence>
<evidence type="ECO:0000256" key="2">
    <source>
        <dbReference type="ARBA" id="ARBA00022840"/>
    </source>
</evidence>
<dbReference type="InterPro" id="IPR000719">
    <property type="entry name" value="Prot_kinase_dom"/>
</dbReference>
<name>A0A2B4SUA3_STYPI</name>
<dbReference type="GO" id="GO:0005524">
    <property type="term" value="F:ATP binding"/>
    <property type="evidence" value="ECO:0007669"/>
    <property type="project" value="UniProtKB-UniRule"/>
</dbReference>
<dbReference type="SUPFAM" id="SSF52540">
    <property type="entry name" value="P-loop containing nucleoside triphosphate hydrolases"/>
    <property type="match status" value="1"/>
</dbReference>
<dbReference type="NCBIfam" id="TIGR00231">
    <property type="entry name" value="small_GTP"/>
    <property type="match status" value="1"/>
</dbReference>
<dbReference type="PRINTS" id="PR00449">
    <property type="entry name" value="RASTRNSFRMNG"/>
</dbReference>
<feature type="compositionally biased region" description="Basic residues" evidence="4">
    <location>
        <begin position="1"/>
        <end position="16"/>
    </location>
</feature>
<dbReference type="InterPro" id="IPR005225">
    <property type="entry name" value="Small_GTP-bd"/>
</dbReference>
<dbReference type="Gene3D" id="3.40.50.300">
    <property type="entry name" value="P-loop containing nucleotide triphosphate hydrolases"/>
    <property type="match status" value="1"/>
</dbReference>
<dbReference type="PROSITE" id="PS00107">
    <property type="entry name" value="PROTEIN_KINASE_ATP"/>
    <property type="match status" value="1"/>
</dbReference>
<dbReference type="PROSITE" id="PS00108">
    <property type="entry name" value="PROTEIN_KINASE_ST"/>
    <property type="match status" value="1"/>
</dbReference>
<evidence type="ECO:0000313" key="7">
    <source>
        <dbReference type="Proteomes" id="UP000225706"/>
    </source>
</evidence>
<feature type="region of interest" description="Disordered" evidence="4">
    <location>
        <begin position="149"/>
        <end position="173"/>
    </location>
</feature>
<dbReference type="SMART" id="SM00176">
    <property type="entry name" value="RAN"/>
    <property type="match status" value="1"/>
</dbReference>
<evidence type="ECO:0000313" key="6">
    <source>
        <dbReference type="EMBL" id="PFX32729.1"/>
    </source>
</evidence>
<dbReference type="SUPFAM" id="SSF56112">
    <property type="entry name" value="Protein kinase-like (PK-like)"/>
    <property type="match status" value="1"/>
</dbReference>
<keyword evidence="1 3" id="KW-0547">Nucleotide-binding</keyword>
<keyword evidence="2 3" id="KW-0067">ATP-binding</keyword>
<dbReference type="EMBL" id="LSMT01000019">
    <property type="protein sequence ID" value="PFX32729.1"/>
    <property type="molecule type" value="Genomic_DNA"/>
</dbReference>
<dbReference type="Pfam" id="PF00069">
    <property type="entry name" value="Pkinase"/>
    <property type="match status" value="1"/>
</dbReference>
<dbReference type="Proteomes" id="UP000225706">
    <property type="component" value="Unassembled WGS sequence"/>
</dbReference>
<dbReference type="Gene3D" id="3.30.200.20">
    <property type="entry name" value="Phosphorylase Kinase, domain 1"/>
    <property type="match status" value="1"/>
</dbReference>
<dbReference type="FunFam" id="3.40.50.300:FF:001447">
    <property type="entry name" value="Ras-related protein Rab-1B"/>
    <property type="match status" value="1"/>
</dbReference>
<keyword evidence="7" id="KW-1185">Reference proteome</keyword>
<dbReference type="InterPro" id="IPR027417">
    <property type="entry name" value="P-loop_NTPase"/>
</dbReference>
<dbReference type="PROSITE" id="PS51421">
    <property type="entry name" value="RAS"/>
    <property type="match status" value="1"/>
</dbReference>
<dbReference type="Pfam" id="PF00071">
    <property type="entry name" value="Ras"/>
    <property type="match status" value="1"/>
</dbReference>
<sequence length="742" mass="85200">MTHHLVRFHGSPHRHPPVPQQDYSRARYHASKLVEEYSKLLDHFHQTRPQQRENYLKCKEDLFHCQHKEVEDSDPWFFMQNRLPKGIPKNRRAKNPGYVFYYPGYCALGDENHETERIKVKICPRYHRGYDVSFGDRLLSEEGVVYKEPSKNRAQPEGIPNTARNPIPSGVHRVQPTNTDLLSEPVPLHRENPLQTSFGPSFREQREHFSQATWSTRASLVHGSTVDLRNKDPYRPMEEFQNPLIMGNSLKIEGVDIKEELGEGSSGVVYKAKWNGRFAAVKVLKDDMFWYHPRALEDFKKECDFLRVLKHPNIVEMYEVLFPENKSPVLITELMLCDLQSHYKNSKATPKVSLDEVIRIMLDVGEGLKFLHEREDPIIHRDIKSNNILLNTKLKAKIADLGQAKEFPGHPLGTTLQMTKTPVPGTTVYMAPETFPSSNHPDRSDCPTVDYGTEIDIFSFGVVLLEIIVGHLPSPKPFFSPLKDGNKVLEHNRRRKELGEMGSLHPLREIVLQCLENDPSRRPSIRQVIEDLRRNDGNQKRMELKIALLGNSGVGKSLLIKKYIDKDLPPELVRSTIGVEMQPVPLQIGNQMVILRILDPAGQERFDSIAPALFRGSHGAFLVYDISEPRSFCDLQKHMSFIEPACGENVKVMLIGNKKDLRRRVQIELAQNYAEKNNMDYLEVSAVTLENVEEMFERLAKKILESLDTSDVQIMEKSLFRQQSRIHLGEEDQEKTDGKCSC</sequence>
<dbReference type="SMART" id="SM00173">
    <property type="entry name" value="RAS"/>
    <property type="match status" value="1"/>
</dbReference>
<dbReference type="PANTHER" id="PTHR44329:SF298">
    <property type="entry name" value="MIXED LINEAGE KINASE DOMAIN-LIKE PROTEIN"/>
    <property type="match status" value="1"/>
</dbReference>
<comment type="caution">
    <text evidence="6">The sequence shown here is derived from an EMBL/GenBank/DDBJ whole genome shotgun (WGS) entry which is preliminary data.</text>
</comment>
<dbReference type="InterPro" id="IPR017441">
    <property type="entry name" value="Protein_kinase_ATP_BS"/>
</dbReference>
<evidence type="ECO:0000256" key="3">
    <source>
        <dbReference type="PROSITE-ProRule" id="PRU10141"/>
    </source>
</evidence>
<dbReference type="GO" id="GO:0003924">
    <property type="term" value="F:GTPase activity"/>
    <property type="evidence" value="ECO:0007669"/>
    <property type="project" value="InterPro"/>
</dbReference>
<dbReference type="InterPro" id="IPR011009">
    <property type="entry name" value="Kinase-like_dom_sf"/>
</dbReference>
<dbReference type="AlphaFoldDB" id="A0A2B4SUA3"/>
<dbReference type="InterPro" id="IPR008271">
    <property type="entry name" value="Ser/Thr_kinase_AS"/>
</dbReference>
<proteinExistence type="predicted"/>
<dbReference type="PROSITE" id="PS51419">
    <property type="entry name" value="RAB"/>
    <property type="match status" value="1"/>
</dbReference>
<dbReference type="GO" id="GO:0004672">
    <property type="term" value="F:protein kinase activity"/>
    <property type="evidence" value="ECO:0007669"/>
    <property type="project" value="InterPro"/>
</dbReference>
<feature type="domain" description="Protein kinase" evidence="5">
    <location>
        <begin position="255"/>
        <end position="542"/>
    </location>
</feature>
<dbReference type="Gene3D" id="1.10.510.10">
    <property type="entry name" value="Transferase(Phosphotransferase) domain 1"/>
    <property type="match status" value="1"/>
</dbReference>
<dbReference type="GO" id="GO:0005525">
    <property type="term" value="F:GTP binding"/>
    <property type="evidence" value="ECO:0007669"/>
    <property type="project" value="InterPro"/>
</dbReference>
<dbReference type="SMART" id="SM00174">
    <property type="entry name" value="RHO"/>
    <property type="match status" value="1"/>
</dbReference>
<gene>
    <name evidence="6" type="primary">YPTC6</name>
    <name evidence="6" type="ORF">AWC38_SpisGene2357</name>
</gene>
<feature type="binding site" evidence="3">
    <location>
        <position position="282"/>
    </location>
    <ligand>
        <name>ATP</name>
        <dbReference type="ChEBI" id="CHEBI:30616"/>
    </ligand>
</feature>
<dbReference type="PROSITE" id="PS50011">
    <property type="entry name" value="PROTEIN_KINASE_DOM"/>
    <property type="match status" value="1"/>
</dbReference>
<dbReference type="InterPro" id="IPR001806">
    <property type="entry name" value="Small_GTPase"/>
</dbReference>
<organism evidence="6 7">
    <name type="scientific">Stylophora pistillata</name>
    <name type="common">Smooth cauliflower coral</name>
    <dbReference type="NCBI Taxonomy" id="50429"/>
    <lineage>
        <taxon>Eukaryota</taxon>
        <taxon>Metazoa</taxon>
        <taxon>Cnidaria</taxon>
        <taxon>Anthozoa</taxon>
        <taxon>Hexacorallia</taxon>
        <taxon>Scleractinia</taxon>
        <taxon>Astrocoeniina</taxon>
        <taxon>Pocilloporidae</taxon>
        <taxon>Stylophora</taxon>
    </lineage>
</organism>
<feature type="region of interest" description="Disordered" evidence="4">
    <location>
        <begin position="1"/>
        <end position="22"/>
    </location>
</feature>
<dbReference type="CDD" id="cd00154">
    <property type="entry name" value="Rab"/>
    <property type="match status" value="1"/>
</dbReference>
<accession>A0A2B4SUA3</accession>
<protein>
    <submittedName>
        <fullName evidence="6">Ras-related protein YPTC6</fullName>
    </submittedName>
</protein>
<evidence type="ECO:0000256" key="1">
    <source>
        <dbReference type="ARBA" id="ARBA00022741"/>
    </source>
</evidence>
<dbReference type="OrthoDB" id="4062651at2759"/>
<reference evidence="7" key="1">
    <citation type="journal article" date="2017" name="bioRxiv">
        <title>Comparative analysis of the genomes of Stylophora pistillata and Acropora digitifera provides evidence for extensive differences between species of corals.</title>
        <authorList>
            <person name="Voolstra C.R."/>
            <person name="Li Y."/>
            <person name="Liew Y.J."/>
            <person name="Baumgarten S."/>
            <person name="Zoccola D."/>
            <person name="Flot J.-F."/>
            <person name="Tambutte S."/>
            <person name="Allemand D."/>
            <person name="Aranda M."/>
        </authorList>
    </citation>
    <scope>NUCLEOTIDE SEQUENCE [LARGE SCALE GENOMIC DNA]</scope>
</reference>
<dbReference type="SMART" id="SM00220">
    <property type="entry name" value="S_TKc"/>
    <property type="match status" value="1"/>
</dbReference>
<dbReference type="SMART" id="SM00175">
    <property type="entry name" value="RAB"/>
    <property type="match status" value="1"/>
</dbReference>
<dbReference type="InterPro" id="IPR051681">
    <property type="entry name" value="Ser/Thr_Kinases-Pseudokinases"/>
</dbReference>